<dbReference type="GO" id="GO:0005506">
    <property type="term" value="F:iron ion binding"/>
    <property type="evidence" value="ECO:0007669"/>
    <property type="project" value="InterPro"/>
</dbReference>
<keyword evidence="9" id="KW-1185">Reference proteome</keyword>
<comment type="similarity">
    <text evidence="2 7">Belongs to the cytochrome P450 family.</text>
</comment>
<accession>A0A8X8D8Q4</accession>
<dbReference type="EMBL" id="JAAWWB010000005">
    <property type="protein sequence ID" value="KAG6782090.1"/>
    <property type="molecule type" value="Genomic_DNA"/>
</dbReference>
<evidence type="ECO:0000313" key="9">
    <source>
        <dbReference type="Proteomes" id="UP000886885"/>
    </source>
</evidence>
<gene>
    <name evidence="8" type="ORF">POTOM_011478</name>
</gene>
<keyword evidence="6 7" id="KW-0408">Iron</keyword>
<dbReference type="CDD" id="cd11043">
    <property type="entry name" value="CYP90-like"/>
    <property type="match status" value="1"/>
</dbReference>
<comment type="subcellular location">
    <subcellularLocation>
        <location evidence="1">Membrane</location>
        <topology evidence="1">Single-pass membrane protein</topology>
    </subcellularLocation>
</comment>
<proteinExistence type="inferred from homology"/>
<keyword evidence="7" id="KW-0503">Monooxygenase</keyword>
<comment type="caution">
    <text evidence="8">The sequence shown here is derived from an EMBL/GenBank/DDBJ whole genome shotgun (WGS) entry which is preliminary data.</text>
</comment>
<dbReference type="GO" id="GO:0016132">
    <property type="term" value="P:brassinosteroid biosynthetic process"/>
    <property type="evidence" value="ECO:0007669"/>
    <property type="project" value="TreeGrafter"/>
</dbReference>
<keyword evidence="7" id="KW-0560">Oxidoreductase</keyword>
<dbReference type="PANTHER" id="PTHR24286:SF30">
    <property type="entry name" value="3-EPI-6-DEOXOCATHASTERONE 23-MONOOXYGENASE CYP90D1"/>
    <property type="match status" value="1"/>
</dbReference>
<dbReference type="InterPro" id="IPR001128">
    <property type="entry name" value="Cyt_P450"/>
</dbReference>
<organism evidence="8 9">
    <name type="scientific">Populus tomentosa</name>
    <name type="common">Chinese white poplar</name>
    <dbReference type="NCBI Taxonomy" id="118781"/>
    <lineage>
        <taxon>Eukaryota</taxon>
        <taxon>Viridiplantae</taxon>
        <taxon>Streptophyta</taxon>
        <taxon>Embryophyta</taxon>
        <taxon>Tracheophyta</taxon>
        <taxon>Spermatophyta</taxon>
        <taxon>Magnoliopsida</taxon>
        <taxon>eudicotyledons</taxon>
        <taxon>Gunneridae</taxon>
        <taxon>Pentapetalae</taxon>
        <taxon>rosids</taxon>
        <taxon>fabids</taxon>
        <taxon>Malpighiales</taxon>
        <taxon>Salicaceae</taxon>
        <taxon>Saliceae</taxon>
        <taxon>Populus</taxon>
    </lineage>
</organism>
<keyword evidence="4 7" id="KW-0479">Metal-binding</keyword>
<keyword evidence="5" id="KW-1133">Transmembrane helix</keyword>
<protein>
    <recommendedName>
        <fullName evidence="10">3-epi-6-deoxocathasterone 23-monooxygenase</fullName>
    </recommendedName>
</protein>
<keyword evidence="7" id="KW-0349">Heme</keyword>
<keyword evidence="3" id="KW-0812">Transmembrane</keyword>
<evidence type="ECO:0000256" key="4">
    <source>
        <dbReference type="ARBA" id="ARBA00022723"/>
    </source>
</evidence>
<dbReference type="InterPro" id="IPR017972">
    <property type="entry name" value="Cyt_P450_CS"/>
</dbReference>
<name>A0A8X8D8Q4_POPTO</name>
<dbReference type="GO" id="GO:0010268">
    <property type="term" value="P:brassinosteroid homeostasis"/>
    <property type="evidence" value="ECO:0007669"/>
    <property type="project" value="TreeGrafter"/>
</dbReference>
<evidence type="ECO:0000256" key="7">
    <source>
        <dbReference type="RuleBase" id="RU000461"/>
    </source>
</evidence>
<dbReference type="GO" id="GO:0016020">
    <property type="term" value="C:membrane"/>
    <property type="evidence" value="ECO:0007669"/>
    <property type="project" value="UniProtKB-SubCell"/>
</dbReference>
<evidence type="ECO:0000313" key="8">
    <source>
        <dbReference type="EMBL" id="KAG6782090.1"/>
    </source>
</evidence>
<dbReference type="GO" id="GO:0020037">
    <property type="term" value="F:heme binding"/>
    <property type="evidence" value="ECO:0007669"/>
    <property type="project" value="InterPro"/>
</dbReference>
<evidence type="ECO:0000256" key="3">
    <source>
        <dbReference type="ARBA" id="ARBA00022692"/>
    </source>
</evidence>
<evidence type="ECO:0000256" key="1">
    <source>
        <dbReference type="ARBA" id="ARBA00004167"/>
    </source>
</evidence>
<dbReference type="AlphaFoldDB" id="A0A8X8D8Q4"/>
<dbReference type="Proteomes" id="UP000886885">
    <property type="component" value="Chromosome 3A"/>
</dbReference>
<keyword evidence="5" id="KW-0472">Membrane</keyword>
<dbReference type="PANTHER" id="PTHR24286">
    <property type="entry name" value="CYTOCHROME P450 26"/>
    <property type="match status" value="1"/>
</dbReference>
<reference evidence="8" key="1">
    <citation type="journal article" date="2020" name="bioRxiv">
        <title>Hybrid origin of Populus tomentosa Carr. identified through genome sequencing and phylogenomic analysis.</title>
        <authorList>
            <person name="An X."/>
            <person name="Gao K."/>
            <person name="Chen Z."/>
            <person name="Li J."/>
            <person name="Yang X."/>
            <person name="Yang X."/>
            <person name="Zhou J."/>
            <person name="Guo T."/>
            <person name="Zhao T."/>
            <person name="Huang S."/>
            <person name="Miao D."/>
            <person name="Khan W.U."/>
            <person name="Rao P."/>
            <person name="Ye M."/>
            <person name="Lei B."/>
            <person name="Liao W."/>
            <person name="Wang J."/>
            <person name="Ji L."/>
            <person name="Li Y."/>
            <person name="Guo B."/>
            <person name="Mustafa N.S."/>
            <person name="Li S."/>
            <person name="Yun Q."/>
            <person name="Keller S.R."/>
            <person name="Mao J."/>
            <person name="Zhang R."/>
            <person name="Strauss S.H."/>
        </authorList>
    </citation>
    <scope>NUCLEOTIDE SEQUENCE</scope>
    <source>
        <strain evidence="8">GM15</strain>
        <tissue evidence="8">Leaf</tissue>
    </source>
</reference>
<sequence length="396" mass="45571">MYKKTLLPLGALGWPFIGETIDFVSCAYSDRPESFMDKRRRMYGKVFKSHIFGSPTIVSTDAEVSKFILQSDARLFVPSYPKSLTELMGKSSILLINGSLQRRIHGLIGAFLKSPHLKAQITGDMQSYVQESMEKWREDHPIFIQDETKNAKKKMVKLVQKIIQSKRDHGMISMVPKDLVQVLLNDASEHLTDDLIADNMIDMMIPGEDSVPVLMTLAVKYLSDCPPALHQLTEENMKLKGLRAQHGEPLCWSDYLSLPFTQAVITETLRMGNIIIGVMRKAMKDIEIKGYLIPKGWCAFAYFRSVHLDENNYEWPYQFNPWRWQDKDMSNSSFTPFGGGQRLCPGLDLARLEASIFLHHFVTQFRWVAEDDTIVNFPTVRMKRRMPIWVKRRGEN</sequence>
<evidence type="ECO:0000256" key="5">
    <source>
        <dbReference type="ARBA" id="ARBA00022989"/>
    </source>
</evidence>
<dbReference type="GO" id="GO:0016709">
    <property type="term" value="F:oxidoreductase activity, acting on paired donors, with incorporation or reduction of molecular oxygen, NAD(P)H as one donor, and incorporation of one atom of oxygen"/>
    <property type="evidence" value="ECO:0007669"/>
    <property type="project" value="TreeGrafter"/>
</dbReference>
<dbReference type="GO" id="GO:0016125">
    <property type="term" value="P:sterol metabolic process"/>
    <property type="evidence" value="ECO:0007669"/>
    <property type="project" value="TreeGrafter"/>
</dbReference>
<evidence type="ECO:0000256" key="2">
    <source>
        <dbReference type="ARBA" id="ARBA00010617"/>
    </source>
</evidence>
<evidence type="ECO:0000256" key="6">
    <source>
        <dbReference type="ARBA" id="ARBA00023004"/>
    </source>
</evidence>
<dbReference type="Pfam" id="PF00067">
    <property type="entry name" value="p450"/>
    <property type="match status" value="1"/>
</dbReference>
<dbReference type="OrthoDB" id="3945418at2759"/>
<dbReference type="PROSITE" id="PS00086">
    <property type="entry name" value="CYTOCHROME_P450"/>
    <property type="match status" value="1"/>
</dbReference>
<evidence type="ECO:0008006" key="10">
    <source>
        <dbReference type="Google" id="ProtNLM"/>
    </source>
</evidence>